<proteinExistence type="predicted"/>
<dbReference type="EMBL" id="MK500328">
    <property type="protein sequence ID" value="QBK86037.1"/>
    <property type="molecule type" value="Genomic_DNA"/>
</dbReference>
<sequence length="82" mass="9500">MERFITDCEFKTPAMNVKVFDNSKNLKKEYDVPPGFQLEQYVMSLHPRSSLSIGFVGGDFCIDVYKGKNLVERHVGKYETEF</sequence>
<protein>
    <submittedName>
        <fullName evidence="1">Uncharacterized protein</fullName>
    </submittedName>
</protein>
<reference evidence="1" key="1">
    <citation type="journal article" date="2019" name="MBio">
        <title>Virus Genomes from Deep Sea Sediments Expand the Ocean Megavirome and Support Independent Origins of Viral Gigantism.</title>
        <authorList>
            <person name="Backstrom D."/>
            <person name="Yutin N."/>
            <person name="Jorgensen S.L."/>
            <person name="Dharamshi J."/>
            <person name="Homa F."/>
            <person name="Zaremba-Niedwiedzka K."/>
            <person name="Spang A."/>
            <person name="Wolf Y.I."/>
            <person name="Koonin E.V."/>
            <person name="Ettema T.J."/>
        </authorList>
    </citation>
    <scope>NUCLEOTIDE SEQUENCE</scope>
</reference>
<name>A0A481YSV8_9VIRU</name>
<accession>A0A481YSV8</accession>
<gene>
    <name evidence="1" type="ORF">LCMAC101_06320</name>
</gene>
<evidence type="ECO:0000313" key="1">
    <source>
        <dbReference type="EMBL" id="QBK86037.1"/>
    </source>
</evidence>
<organism evidence="1">
    <name type="scientific">Marseillevirus LCMAC101</name>
    <dbReference type="NCBI Taxonomy" id="2506602"/>
    <lineage>
        <taxon>Viruses</taxon>
        <taxon>Varidnaviria</taxon>
        <taxon>Bamfordvirae</taxon>
        <taxon>Nucleocytoviricota</taxon>
        <taxon>Megaviricetes</taxon>
        <taxon>Pimascovirales</taxon>
        <taxon>Pimascovirales incertae sedis</taxon>
        <taxon>Marseilleviridae</taxon>
    </lineage>
</organism>